<accession>A0ABM9F448</accession>
<keyword evidence="2" id="KW-1185">Reference proteome</keyword>
<evidence type="ECO:0000313" key="2">
    <source>
        <dbReference type="Proteomes" id="UP001152651"/>
    </source>
</evidence>
<evidence type="ECO:0008006" key="3">
    <source>
        <dbReference type="Google" id="ProtNLM"/>
    </source>
</evidence>
<dbReference type="EMBL" id="CALSBS010000001">
    <property type="protein sequence ID" value="CAH6635296.1"/>
    <property type="molecule type" value="Genomic_DNA"/>
</dbReference>
<evidence type="ECO:0000313" key="1">
    <source>
        <dbReference type="EMBL" id="CAH6635296.1"/>
    </source>
</evidence>
<protein>
    <recommendedName>
        <fullName evidence="3">DUF2946 domain-containing protein</fullName>
    </recommendedName>
</protein>
<name>A0ABM9F448_9ENTR</name>
<comment type="caution">
    <text evidence="1">The sequence shown here is derived from an EMBL/GenBank/DDBJ whole genome shotgun (WGS) entry which is preliminary data.</text>
</comment>
<sequence>MYASWNWRLRFIRKHFLMLLLAFGFWFIQCQVAIASHDCQLSPAGEAAMIQHMDHQMSSHARQTNMSLCGQHCVPDSSQKTLDNSSLVAIPVVYSLALVMPTCEAVQEDAWSLAPPAVGPPATIRFCRFRE</sequence>
<dbReference type="Proteomes" id="UP001152651">
    <property type="component" value="Unassembled WGS sequence"/>
</dbReference>
<proteinExistence type="predicted"/>
<gene>
    <name evidence="1" type="ORF">FBBNIHIM_00465</name>
</gene>
<organism evidence="1 2">
    <name type="scientific">Pseudocitrobacter vendiensis</name>
    <dbReference type="NCBI Taxonomy" id="2488306"/>
    <lineage>
        <taxon>Bacteria</taxon>
        <taxon>Pseudomonadati</taxon>
        <taxon>Pseudomonadota</taxon>
        <taxon>Gammaproteobacteria</taxon>
        <taxon>Enterobacterales</taxon>
        <taxon>Enterobacteriaceae</taxon>
        <taxon>Pseudocitrobacter</taxon>
    </lineage>
</organism>
<reference evidence="1" key="1">
    <citation type="submission" date="2022-05" db="EMBL/GenBank/DDBJ databases">
        <authorList>
            <person name="Blom J."/>
        </authorList>
    </citation>
    <scope>NUCLEOTIDE SEQUENCE</scope>
    <source>
        <strain evidence="1">Type strain: CPO20170097</strain>
    </source>
</reference>